<sequence>MDIKTFGISIHWACQANQHLARQTGRMNDV</sequence>
<protein>
    <submittedName>
        <fullName evidence="1">Uncharacterized protein</fullName>
    </submittedName>
</protein>
<evidence type="ECO:0000313" key="1">
    <source>
        <dbReference type="EMBL" id="PRY73152.1"/>
    </source>
</evidence>
<proteinExistence type="predicted"/>
<comment type="caution">
    <text evidence="1">The sequence shown here is derived from an EMBL/GenBank/DDBJ whole genome shotgun (WGS) entry which is preliminary data.</text>
</comment>
<organism evidence="1 2">
    <name type="scientific">Halomonas ventosae</name>
    <dbReference type="NCBI Taxonomy" id="229007"/>
    <lineage>
        <taxon>Bacteria</taxon>
        <taxon>Pseudomonadati</taxon>
        <taxon>Pseudomonadota</taxon>
        <taxon>Gammaproteobacteria</taxon>
        <taxon>Oceanospirillales</taxon>
        <taxon>Halomonadaceae</taxon>
        <taxon>Halomonas</taxon>
    </lineage>
</organism>
<dbReference type="Proteomes" id="UP000239896">
    <property type="component" value="Unassembled WGS sequence"/>
</dbReference>
<evidence type="ECO:0000313" key="2">
    <source>
        <dbReference type="Proteomes" id="UP000239896"/>
    </source>
</evidence>
<keyword evidence="2" id="KW-1185">Reference proteome</keyword>
<dbReference type="EMBL" id="PVTM01000002">
    <property type="protein sequence ID" value="PRY73152.1"/>
    <property type="molecule type" value="Genomic_DNA"/>
</dbReference>
<name>A0A2T0VRI3_9GAMM</name>
<reference evidence="1 2" key="1">
    <citation type="submission" date="2018-03" db="EMBL/GenBank/DDBJ databases">
        <title>Comparative analysis of microorganisms from saline springs in Andes Mountain Range, Colombia.</title>
        <authorList>
            <person name="Rubin E."/>
        </authorList>
    </citation>
    <scope>NUCLEOTIDE SEQUENCE [LARGE SCALE GENOMIC DNA]</scope>
    <source>
        <strain evidence="1 2">USBA 854</strain>
    </source>
</reference>
<gene>
    <name evidence="1" type="ORF">BCL64_102232</name>
</gene>
<dbReference type="AlphaFoldDB" id="A0A2T0VRI3"/>
<accession>A0A2T0VRI3</accession>